<sequence>MRTRKTRLVALIVIPVALAVILISPLFFWLLLHRDGTSWSELADIGETYGAASAILSALAVAGVAAGLLFQSQQLRLSRLHHVRSVQRELMMKLVDRPDIAEAINYFGNTTADRGRRAFIVSLFHYAYLTYEAGLAPMANLTNEVFPALFGSEEIRHFWHDHRLAWLEPDGDAGMREFALLADEFWRKTQAEEDVAPQSSTRDAMRSITPLAGILTAGAVVTGLGWWLGRRRAAANVTPPSYEPKRCRR</sequence>
<proteinExistence type="predicted"/>
<dbReference type="InterPro" id="IPR045728">
    <property type="entry name" value="DUF6082"/>
</dbReference>
<keyword evidence="3" id="KW-1185">Reference proteome</keyword>
<evidence type="ECO:0000256" key="1">
    <source>
        <dbReference type="SAM" id="Phobius"/>
    </source>
</evidence>
<comment type="caution">
    <text evidence="2">The sequence shown here is derived from an EMBL/GenBank/DDBJ whole genome shotgun (WGS) entry which is preliminary data.</text>
</comment>
<keyword evidence="1" id="KW-0472">Membrane</keyword>
<gene>
    <name evidence="2" type="ORF">JKJ07_26985</name>
</gene>
<dbReference type="Pfam" id="PF19560">
    <property type="entry name" value="DUF6082"/>
    <property type="match status" value="1"/>
</dbReference>
<reference evidence="2 3" key="1">
    <citation type="submission" date="2021-01" db="EMBL/GenBank/DDBJ databases">
        <title>Actinoplanes sp. nov. LDG1-01 isolated from lichen.</title>
        <authorList>
            <person name="Saeng-In P."/>
            <person name="Phongsopitanun W."/>
            <person name="Kanchanasin P."/>
            <person name="Yuki M."/>
            <person name="Kudo T."/>
            <person name="Ohkuma M."/>
            <person name="Tanasupawat S."/>
        </authorList>
    </citation>
    <scope>NUCLEOTIDE SEQUENCE [LARGE SCALE GENOMIC DNA]</scope>
    <source>
        <strain evidence="2 3">LDG1-01</strain>
    </source>
</reference>
<feature type="transmembrane region" description="Helical" evidence="1">
    <location>
        <begin position="208"/>
        <end position="228"/>
    </location>
</feature>
<dbReference type="RefSeq" id="WP_202994557.1">
    <property type="nucleotide sequence ID" value="NZ_JAENHO010000007.1"/>
</dbReference>
<dbReference type="Proteomes" id="UP000598996">
    <property type="component" value="Unassembled WGS sequence"/>
</dbReference>
<feature type="transmembrane region" description="Helical" evidence="1">
    <location>
        <begin position="7"/>
        <end position="31"/>
    </location>
</feature>
<dbReference type="EMBL" id="JAENHO010000007">
    <property type="protein sequence ID" value="MBL7257955.1"/>
    <property type="molecule type" value="Genomic_DNA"/>
</dbReference>
<evidence type="ECO:0008006" key="4">
    <source>
        <dbReference type="Google" id="ProtNLM"/>
    </source>
</evidence>
<organism evidence="2 3">
    <name type="scientific">Paractinoplanes lichenicola</name>
    <dbReference type="NCBI Taxonomy" id="2802976"/>
    <lineage>
        <taxon>Bacteria</taxon>
        <taxon>Bacillati</taxon>
        <taxon>Actinomycetota</taxon>
        <taxon>Actinomycetes</taxon>
        <taxon>Micromonosporales</taxon>
        <taxon>Micromonosporaceae</taxon>
        <taxon>Paractinoplanes</taxon>
    </lineage>
</organism>
<evidence type="ECO:0000313" key="3">
    <source>
        <dbReference type="Proteomes" id="UP000598996"/>
    </source>
</evidence>
<keyword evidence="1" id="KW-1133">Transmembrane helix</keyword>
<feature type="transmembrane region" description="Helical" evidence="1">
    <location>
        <begin position="51"/>
        <end position="70"/>
    </location>
</feature>
<name>A0ABS1VU13_9ACTN</name>
<keyword evidence="1" id="KW-0812">Transmembrane</keyword>
<protein>
    <recommendedName>
        <fullName evidence="4">DUF4760 domain-containing protein</fullName>
    </recommendedName>
</protein>
<accession>A0ABS1VU13</accession>
<evidence type="ECO:0000313" key="2">
    <source>
        <dbReference type="EMBL" id="MBL7257955.1"/>
    </source>
</evidence>